<evidence type="ECO:0000256" key="1">
    <source>
        <dbReference type="SAM" id="Coils"/>
    </source>
</evidence>
<comment type="caution">
    <text evidence="2">The sequence shown here is derived from an EMBL/GenBank/DDBJ whole genome shotgun (WGS) entry which is preliminary data.</text>
</comment>
<keyword evidence="3" id="KW-1185">Reference proteome</keyword>
<accession>A0A2R5F7W2</accession>
<dbReference type="RefSeq" id="WP_109015526.1">
    <property type="nucleotide sequence ID" value="NZ_BDOQ01000007.1"/>
</dbReference>
<organism evidence="2 3">
    <name type="scientific">Novimethylophilus kurashikiensis</name>
    <dbReference type="NCBI Taxonomy" id="1825523"/>
    <lineage>
        <taxon>Bacteria</taxon>
        <taxon>Pseudomonadati</taxon>
        <taxon>Pseudomonadota</taxon>
        <taxon>Betaproteobacteria</taxon>
        <taxon>Nitrosomonadales</taxon>
        <taxon>Methylophilaceae</taxon>
        <taxon>Novimethylophilus</taxon>
    </lineage>
</organism>
<feature type="coiled-coil region" evidence="1">
    <location>
        <begin position="113"/>
        <end position="151"/>
    </location>
</feature>
<dbReference type="EMBL" id="BDOQ01000007">
    <property type="protein sequence ID" value="GBG14330.1"/>
    <property type="molecule type" value="Genomic_DNA"/>
</dbReference>
<proteinExistence type="predicted"/>
<protein>
    <submittedName>
        <fullName evidence="2">1,4-alpha-glucan branching enzyme</fullName>
    </submittedName>
</protein>
<evidence type="ECO:0000313" key="2">
    <source>
        <dbReference type="EMBL" id="GBG14330.1"/>
    </source>
</evidence>
<keyword evidence="1" id="KW-0175">Coiled coil</keyword>
<dbReference type="AlphaFoldDB" id="A0A2R5F7W2"/>
<sequence>MTTKIYTLIALKEESQSYCRGCLMDTYSGDYQLWYGLDRDALIAKMAEFKLKNTDLGHSESGYSLTVLINGIPWDYSDYHILNQPVDVDAVYDAQSAYSEEFSEIARLAKEAVVVLQAQQAEKKAEADRLAKEAEDERNRLAAIAKEEAERAEYLRMQAKFGARN</sequence>
<dbReference type="Proteomes" id="UP000245081">
    <property type="component" value="Unassembled WGS sequence"/>
</dbReference>
<name>A0A2R5F7W2_9PROT</name>
<evidence type="ECO:0000313" key="3">
    <source>
        <dbReference type="Proteomes" id="UP000245081"/>
    </source>
</evidence>
<reference evidence="2 3" key="1">
    <citation type="journal article" date="2018" name="Environ. Microbiol.">
        <title>Isolation and genomic characterization of Novimethylophilus kurashikiensis gen. nov. sp. nov., a new lanthanide-dependent methylotrophic species of Methylophilaceae.</title>
        <authorList>
            <person name="Lv H."/>
            <person name="Sahin N."/>
            <person name="Tani A."/>
        </authorList>
    </citation>
    <scope>NUCLEOTIDE SEQUENCE [LARGE SCALE GENOMIC DNA]</scope>
    <source>
        <strain evidence="2 3">La2-4</strain>
    </source>
</reference>
<gene>
    <name evidence="2" type="ORF">NMK_1929</name>
</gene>